<dbReference type="InterPro" id="IPR018297">
    <property type="entry name" value="A/G_cyclase_CS"/>
</dbReference>
<dbReference type="InterPro" id="IPR019734">
    <property type="entry name" value="TPR_rpt"/>
</dbReference>
<evidence type="ECO:0000313" key="11">
    <source>
        <dbReference type="Proteomes" id="UP001597414"/>
    </source>
</evidence>
<dbReference type="SUPFAM" id="SSF55073">
    <property type="entry name" value="Nucleotide cyclase"/>
    <property type="match status" value="1"/>
</dbReference>
<dbReference type="SMART" id="SM00028">
    <property type="entry name" value="TPR"/>
    <property type="match status" value="5"/>
</dbReference>
<keyword evidence="6 7" id="KW-0456">Lyase</keyword>
<evidence type="ECO:0000256" key="2">
    <source>
        <dbReference type="ARBA" id="ARBA00022692"/>
    </source>
</evidence>
<evidence type="ECO:0000256" key="7">
    <source>
        <dbReference type="RuleBase" id="RU000405"/>
    </source>
</evidence>
<dbReference type="InterPro" id="IPR050401">
    <property type="entry name" value="Cyclic_nucleotide_synthase"/>
</dbReference>
<keyword evidence="2 8" id="KW-0812">Transmembrane</keyword>
<dbReference type="Gene3D" id="3.30.70.1230">
    <property type="entry name" value="Nucleotide cyclase"/>
    <property type="match status" value="1"/>
</dbReference>
<dbReference type="Gene3D" id="1.25.40.10">
    <property type="entry name" value="Tetratricopeptide repeat domain"/>
    <property type="match status" value="2"/>
</dbReference>
<keyword evidence="4 8" id="KW-1133">Transmembrane helix</keyword>
<dbReference type="InterPro" id="IPR029787">
    <property type="entry name" value="Nucleotide_cyclase"/>
</dbReference>
<accession>A0ABW5BB45</accession>
<dbReference type="Pfam" id="PF13424">
    <property type="entry name" value="TPR_12"/>
    <property type="match status" value="1"/>
</dbReference>
<proteinExistence type="inferred from homology"/>
<dbReference type="Proteomes" id="UP001597414">
    <property type="component" value="Unassembled WGS sequence"/>
</dbReference>
<comment type="similarity">
    <text evidence="7">Belongs to the adenylyl cyclase class-4/guanylyl cyclase family.</text>
</comment>
<evidence type="ECO:0000313" key="10">
    <source>
        <dbReference type="EMBL" id="MFD2203342.1"/>
    </source>
</evidence>
<sequence>MLNKCKNHGLFIVFFFFFVQLIHAQDRKLADSLIVEYNKRNLTGIERLELLRNLSFNLSSDLEESLKYSNELIELALKDENFLYLYRGYSQKGQSYLLAGDLPKALDAFVKSSEAASKVEDKSYEGGAYLKIADVYSGIGNSANAESYYSKSIGILRLTTDTLTLASALLNAGDEAFLTKNYDKALDYFEESGLLFKKVNYPIGIAYNLGNVGMVYAEQGLDSLAEEYINEAMVLLEESEDFYPITVYLTYMSDIYLRRKDFSAALNYAQRSLDLAKQYRLKEQISEANLTLSKLFEISGNHDISLKHYKDHISYRDSIINLENIQQIADLRTDFEVSQKQIEVDLLEQKRKNQLILTFTIAIALFFIGILALLWYRRYLFIKKTNRIIEEERDRSDRLLLNILPEDTATELKLSGKVKTKKHDIVTVLFTDFKGFTSYSENLSPERLVETVDFYFSKFDEIIEKHGLEKIKTIGDAYMCASGLYGNKEDHAHKMILAAKEIVAFVEETKNDIAVNELTFDIRIGINSGPVVAGVVGSKKFAYDIWGDTVNVASRMESMSEPGKINISERTYELIKDDWSCEYRGEIDVKNRGKLKMYFLML</sequence>
<evidence type="ECO:0000256" key="1">
    <source>
        <dbReference type="ARBA" id="ARBA00004370"/>
    </source>
</evidence>
<dbReference type="CDD" id="cd07302">
    <property type="entry name" value="CHD"/>
    <property type="match status" value="1"/>
</dbReference>
<feature type="domain" description="Guanylate cyclase" evidence="9">
    <location>
        <begin position="427"/>
        <end position="557"/>
    </location>
</feature>
<dbReference type="PROSITE" id="PS50125">
    <property type="entry name" value="GUANYLATE_CYCLASE_2"/>
    <property type="match status" value="1"/>
</dbReference>
<keyword evidence="3" id="KW-0547">Nucleotide-binding</keyword>
<dbReference type="InterPro" id="IPR011990">
    <property type="entry name" value="TPR-like_helical_dom_sf"/>
</dbReference>
<feature type="transmembrane region" description="Helical" evidence="8">
    <location>
        <begin position="355"/>
        <end position="376"/>
    </location>
</feature>
<dbReference type="PANTHER" id="PTHR11920">
    <property type="entry name" value="GUANYLYL CYCLASE"/>
    <property type="match status" value="1"/>
</dbReference>
<evidence type="ECO:0000256" key="6">
    <source>
        <dbReference type="ARBA" id="ARBA00023239"/>
    </source>
</evidence>
<keyword evidence="5 8" id="KW-0472">Membrane</keyword>
<keyword evidence="11" id="KW-1185">Reference proteome</keyword>
<name>A0ABW5BB45_9BACT</name>
<evidence type="ECO:0000256" key="5">
    <source>
        <dbReference type="ARBA" id="ARBA00023136"/>
    </source>
</evidence>
<protein>
    <submittedName>
        <fullName evidence="10">Adenylate/guanylate cyclase domain-containing protein</fullName>
    </submittedName>
</protein>
<evidence type="ECO:0000256" key="3">
    <source>
        <dbReference type="ARBA" id="ARBA00022741"/>
    </source>
</evidence>
<evidence type="ECO:0000256" key="4">
    <source>
        <dbReference type="ARBA" id="ARBA00022989"/>
    </source>
</evidence>
<gene>
    <name evidence="10" type="ORF">ACFSKV_17315</name>
</gene>
<comment type="caution">
    <text evidence="10">The sequence shown here is derived from an EMBL/GenBank/DDBJ whole genome shotgun (WGS) entry which is preliminary data.</text>
</comment>
<dbReference type="SUPFAM" id="SSF48452">
    <property type="entry name" value="TPR-like"/>
    <property type="match status" value="2"/>
</dbReference>
<dbReference type="PANTHER" id="PTHR11920:SF335">
    <property type="entry name" value="GUANYLATE CYCLASE"/>
    <property type="match status" value="1"/>
</dbReference>
<evidence type="ECO:0000256" key="8">
    <source>
        <dbReference type="SAM" id="Phobius"/>
    </source>
</evidence>
<dbReference type="Pfam" id="PF00211">
    <property type="entry name" value="Guanylate_cyc"/>
    <property type="match status" value="1"/>
</dbReference>
<comment type="subcellular location">
    <subcellularLocation>
        <location evidence="1">Membrane</location>
    </subcellularLocation>
</comment>
<dbReference type="SMART" id="SM00044">
    <property type="entry name" value="CYCc"/>
    <property type="match status" value="1"/>
</dbReference>
<organism evidence="10 11">
    <name type="scientific">Shivajiella indica</name>
    <dbReference type="NCBI Taxonomy" id="872115"/>
    <lineage>
        <taxon>Bacteria</taxon>
        <taxon>Pseudomonadati</taxon>
        <taxon>Bacteroidota</taxon>
        <taxon>Cytophagia</taxon>
        <taxon>Cytophagales</taxon>
        <taxon>Cyclobacteriaceae</taxon>
        <taxon>Shivajiella</taxon>
    </lineage>
</organism>
<reference evidence="11" key="1">
    <citation type="journal article" date="2019" name="Int. J. Syst. Evol. Microbiol.">
        <title>The Global Catalogue of Microorganisms (GCM) 10K type strain sequencing project: providing services to taxonomists for standard genome sequencing and annotation.</title>
        <authorList>
            <consortium name="The Broad Institute Genomics Platform"/>
            <consortium name="The Broad Institute Genome Sequencing Center for Infectious Disease"/>
            <person name="Wu L."/>
            <person name="Ma J."/>
        </authorList>
    </citation>
    <scope>NUCLEOTIDE SEQUENCE [LARGE SCALE GENOMIC DNA]</scope>
    <source>
        <strain evidence="11">KCTC 19812</strain>
    </source>
</reference>
<dbReference type="RefSeq" id="WP_380805617.1">
    <property type="nucleotide sequence ID" value="NZ_JBHUIV010000025.1"/>
</dbReference>
<dbReference type="PROSITE" id="PS00452">
    <property type="entry name" value="GUANYLATE_CYCLASE_1"/>
    <property type="match status" value="1"/>
</dbReference>
<dbReference type="EMBL" id="JBHUIV010000025">
    <property type="protein sequence ID" value="MFD2203342.1"/>
    <property type="molecule type" value="Genomic_DNA"/>
</dbReference>
<dbReference type="InterPro" id="IPR001054">
    <property type="entry name" value="A/G_cyclase"/>
</dbReference>
<evidence type="ECO:0000259" key="9">
    <source>
        <dbReference type="PROSITE" id="PS50125"/>
    </source>
</evidence>